<dbReference type="Gene3D" id="1.20.5.1930">
    <property type="match status" value="1"/>
</dbReference>
<dbReference type="PANTHER" id="PTHR24421">
    <property type="entry name" value="NITRATE/NITRITE SENSOR PROTEIN NARX-RELATED"/>
    <property type="match status" value="1"/>
</dbReference>
<accession>A0ABV6VC83</accession>
<reference evidence="1 2" key="1">
    <citation type="submission" date="2024-09" db="EMBL/GenBank/DDBJ databases">
        <authorList>
            <person name="Lee S.D."/>
        </authorList>
    </citation>
    <scope>NUCLEOTIDE SEQUENCE [LARGE SCALE GENOMIC DNA]</scope>
    <source>
        <strain evidence="1 2">N1-1</strain>
    </source>
</reference>
<keyword evidence="2" id="KW-1185">Reference proteome</keyword>
<sequence length="431" mass="46121">MTTTEDPLWGHPQVTRLARAGRRLQQFDRNRPWVFDTAVVLLVLLLFALPDLLHDGHRREGVLFGVMPLPAVVALQLALTLPLFWRRRAPEAVLAAVAAVFVLQWSLNVWLHSDIAVFIAFYSVARLGRVARLPWACGAMAAVLLLPALRVSAVVSWLVALFFLYSAATAAAALGLAVRIGRAYLDALRDRAARLEVERDQRSRLAAAAERARVAREMHDIIGHNLSVIIGLADGGAYAAEVAPERSREALTHIGATGRQALDELRRMLGVLSTRPEGGAEPEQAEDPQLSPQPGVADLDALCARVRSAGPEVVYRTLGNPDRLDRGVQLTVYRIVQESLTNTLKHAGPDTRARLTVVAEGTETRVRVEDTGPAAQGPAAPTAPSPDGRGIAGMRERAALYGGTLTAGPRPGGGWAVEAVLEGLDGTGGAG</sequence>
<dbReference type="PANTHER" id="PTHR24421:SF10">
    <property type="entry name" value="NITRATE_NITRITE SENSOR PROTEIN NARQ"/>
    <property type="match status" value="1"/>
</dbReference>
<evidence type="ECO:0000313" key="1">
    <source>
        <dbReference type="EMBL" id="MFC1411335.1"/>
    </source>
</evidence>
<dbReference type="EMBL" id="JBHEZX010000007">
    <property type="protein sequence ID" value="MFC1411335.1"/>
    <property type="molecule type" value="Genomic_DNA"/>
</dbReference>
<proteinExistence type="predicted"/>
<dbReference type="InterPro" id="IPR003594">
    <property type="entry name" value="HATPase_dom"/>
</dbReference>
<dbReference type="SUPFAM" id="SSF55874">
    <property type="entry name" value="ATPase domain of HSP90 chaperone/DNA topoisomerase II/histidine kinase"/>
    <property type="match status" value="1"/>
</dbReference>
<dbReference type="InterPro" id="IPR050482">
    <property type="entry name" value="Sensor_HK_TwoCompSys"/>
</dbReference>
<keyword evidence="1" id="KW-0808">Transferase</keyword>
<dbReference type="Pfam" id="PF02518">
    <property type="entry name" value="HATPase_c"/>
    <property type="match status" value="1"/>
</dbReference>
<dbReference type="Gene3D" id="3.30.565.10">
    <property type="entry name" value="Histidine kinase-like ATPase, C-terminal domain"/>
    <property type="match status" value="1"/>
</dbReference>
<dbReference type="CDD" id="cd16917">
    <property type="entry name" value="HATPase_UhpB-NarQ-NarX-like"/>
    <property type="match status" value="1"/>
</dbReference>
<dbReference type="GO" id="GO:0016301">
    <property type="term" value="F:kinase activity"/>
    <property type="evidence" value="ECO:0007669"/>
    <property type="project" value="UniProtKB-KW"/>
</dbReference>
<organism evidence="1 2">
    <name type="scientific">Streptacidiphilus alkalitolerans</name>
    <dbReference type="NCBI Taxonomy" id="3342712"/>
    <lineage>
        <taxon>Bacteria</taxon>
        <taxon>Bacillati</taxon>
        <taxon>Actinomycetota</taxon>
        <taxon>Actinomycetes</taxon>
        <taxon>Kitasatosporales</taxon>
        <taxon>Streptomycetaceae</taxon>
        <taxon>Streptacidiphilus</taxon>
    </lineage>
</organism>
<dbReference type="Pfam" id="PF07730">
    <property type="entry name" value="HisKA_3"/>
    <property type="match status" value="1"/>
</dbReference>
<dbReference type="Proteomes" id="UP001592582">
    <property type="component" value="Unassembled WGS sequence"/>
</dbReference>
<dbReference type="InterPro" id="IPR055558">
    <property type="entry name" value="DUF7134"/>
</dbReference>
<evidence type="ECO:0000313" key="2">
    <source>
        <dbReference type="Proteomes" id="UP001592582"/>
    </source>
</evidence>
<dbReference type="InterPro" id="IPR036890">
    <property type="entry name" value="HATPase_C_sf"/>
</dbReference>
<name>A0ABV6VC83_9ACTN</name>
<keyword evidence="1" id="KW-0418">Kinase</keyword>
<dbReference type="Pfam" id="PF23539">
    <property type="entry name" value="DUF7134"/>
    <property type="match status" value="1"/>
</dbReference>
<protein>
    <submittedName>
        <fullName evidence="1">Sensor histidine kinase</fullName>
    </submittedName>
</protein>
<dbReference type="InterPro" id="IPR011712">
    <property type="entry name" value="Sig_transdc_His_kin_sub3_dim/P"/>
</dbReference>
<gene>
    <name evidence="1" type="ORF">ACEZDG_18890</name>
</gene>
<comment type="caution">
    <text evidence="1">The sequence shown here is derived from an EMBL/GenBank/DDBJ whole genome shotgun (WGS) entry which is preliminary data.</text>
</comment>